<evidence type="ECO:0000313" key="2">
    <source>
        <dbReference type="Proteomes" id="UP000799436"/>
    </source>
</evidence>
<dbReference type="AlphaFoldDB" id="A0A6G1LB73"/>
<organism evidence="1 2">
    <name type="scientific">Teratosphaeria nubilosa</name>
    <dbReference type="NCBI Taxonomy" id="161662"/>
    <lineage>
        <taxon>Eukaryota</taxon>
        <taxon>Fungi</taxon>
        <taxon>Dikarya</taxon>
        <taxon>Ascomycota</taxon>
        <taxon>Pezizomycotina</taxon>
        <taxon>Dothideomycetes</taxon>
        <taxon>Dothideomycetidae</taxon>
        <taxon>Mycosphaerellales</taxon>
        <taxon>Teratosphaeriaceae</taxon>
        <taxon>Teratosphaeria</taxon>
    </lineage>
</organism>
<dbReference type="SUPFAM" id="SSF52151">
    <property type="entry name" value="FabD/lysophospholipase-like"/>
    <property type="match status" value="1"/>
</dbReference>
<proteinExistence type="predicted"/>
<evidence type="ECO:0000313" key="1">
    <source>
        <dbReference type="EMBL" id="KAF2770191.1"/>
    </source>
</evidence>
<accession>A0A6G1LB73</accession>
<dbReference type="InterPro" id="IPR016035">
    <property type="entry name" value="Acyl_Trfase/lysoPLipase"/>
</dbReference>
<gene>
    <name evidence="1" type="ORF">EJ03DRAFT_76289</name>
</gene>
<dbReference type="Proteomes" id="UP000799436">
    <property type="component" value="Unassembled WGS sequence"/>
</dbReference>
<reference evidence="1" key="1">
    <citation type="journal article" date="2020" name="Stud. Mycol.">
        <title>101 Dothideomycetes genomes: a test case for predicting lifestyles and emergence of pathogens.</title>
        <authorList>
            <person name="Haridas S."/>
            <person name="Albert R."/>
            <person name="Binder M."/>
            <person name="Bloem J."/>
            <person name="Labutti K."/>
            <person name="Salamov A."/>
            <person name="Andreopoulos B."/>
            <person name="Baker S."/>
            <person name="Barry K."/>
            <person name="Bills G."/>
            <person name="Bluhm B."/>
            <person name="Cannon C."/>
            <person name="Castanera R."/>
            <person name="Culley D."/>
            <person name="Daum C."/>
            <person name="Ezra D."/>
            <person name="Gonzalez J."/>
            <person name="Henrissat B."/>
            <person name="Kuo A."/>
            <person name="Liang C."/>
            <person name="Lipzen A."/>
            <person name="Lutzoni F."/>
            <person name="Magnuson J."/>
            <person name="Mondo S."/>
            <person name="Nolan M."/>
            <person name="Ohm R."/>
            <person name="Pangilinan J."/>
            <person name="Park H.-J."/>
            <person name="Ramirez L."/>
            <person name="Alfaro M."/>
            <person name="Sun H."/>
            <person name="Tritt A."/>
            <person name="Yoshinaga Y."/>
            <person name="Zwiers L.-H."/>
            <person name="Turgeon B."/>
            <person name="Goodwin S."/>
            <person name="Spatafora J."/>
            <person name="Crous P."/>
            <person name="Grigoriev I."/>
        </authorList>
    </citation>
    <scope>NUCLEOTIDE SEQUENCE</scope>
    <source>
        <strain evidence="1">CBS 116005</strain>
    </source>
</reference>
<name>A0A6G1LB73_9PEZI</name>
<keyword evidence="2" id="KW-1185">Reference proteome</keyword>
<protein>
    <submittedName>
        <fullName evidence="1">Uncharacterized protein</fullName>
    </submittedName>
</protein>
<sequence>MHDFAYLDFIYLLHAARVSCSCWPPFIQRPPLLKIAFKQTSSHSSTWPALHRASIGHHKSKEHRDVVRKDDVVDRTASVWENQVVLCIDDNGINGFASLVVLEYLVRQIASIERDARRCLGQPAFTSDYSPLFDSAIGSADGDVMGREQLAGKGYLLCHYFDYICGTSTGG</sequence>
<dbReference type="EMBL" id="ML995827">
    <property type="protein sequence ID" value="KAF2770191.1"/>
    <property type="molecule type" value="Genomic_DNA"/>
</dbReference>
<dbReference type="OrthoDB" id="3643842at2759"/>
<dbReference type="Gene3D" id="3.40.1090.10">
    <property type="entry name" value="Cytosolic phospholipase A2 catalytic domain"/>
    <property type="match status" value="1"/>
</dbReference>